<organism evidence="1 2">
    <name type="scientific">Cyclocybe aegerita</name>
    <name type="common">Black poplar mushroom</name>
    <name type="synonym">Agrocybe aegerita</name>
    <dbReference type="NCBI Taxonomy" id="1973307"/>
    <lineage>
        <taxon>Eukaryota</taxon>
        <taxon>Fungi</taxon>
        <taxon>Dikarya</taxon>
        <taxon>Basidiomycota</taxon>
        <taxon>Agaricomycotina</taxon>
        <taxon>Agaricomycetes</taxon>
        <taxon>Agaricomycetidae</taxon>
        <taxon>Agaricales</taxon>
        <taxon>Agaricineae</taxon>
        <taxon>Bolbitiaceae</taxon>
        <taxon>Cyclocybe</taxon>
    </lineage>
</organism>
<gene>
    <name evidence="1" type="ORF">AAE3_LOCUS4631</name>
</gene>
<name>A0A8S0WPT5_CYCAE</name>
<evidence type="ECO:0000313" key="1">
    <source>
        <dbReference type="EMBL" id="CAA7262432.1"/>
    </source>
</evidence>
<dbReference type="Proteomes" id="UP000467700">
    <property type="component" value="Unassembled WGS sequence"/>
</dbReference>
<keyword evidence="2" id="KW-1185">Reference proteome</keyword>
<accession>A0A8S0WPT5</accession>
<proteinExistence type="predicted"/>
<sequence>MSHWSDVVSSEAQGSRMLILQYDHGHSALLDFLAHCVFARLSNELTQAIEHASLFFINFLCQFNQDAWAMNVADDARVVHHCHQLLSCLSVVLTRKDFPRDSDGCVKLIEKMQETWLERPLAGTDNFMRRLLTPTMTHKRKLLRTFLRSIGINLLSSNSRNGAEPPTYLGVHVAEEFIELIRGKFGASQGVTLTLIASHLMFWMKCVQQVAEKYPSSNFSGIALAWADKASEALASEATRSTLSMGVLLLFIASLLPYAPRIHMTLASSAFLAKQEDTLRKLGAFPKTVKYYKDQVNVYIKRCT</sequence>
<dbReference type="AlphaFoldDB" id="A0A8S0WPT5"/>
<reference evidence="1 2" key="1">
    <citation type="submission" date="2020-01" db="EMBL/GenBank/DDBJ databases">
        <authorList>
            <person name="Gupta K D."/>
        </authorList>
    </citation>
    <scope>NUCLEOTIDE SEQUENCE [LARGE SCALE GENOMIC DNA]</scope>
</reference>
<comment type="caution">
    <text evidence="1">The sequence shown here is derived from an EMBL/GenBank/DDBJ whole genome shotgun (WGS) entry which is preliminary data.</text>
</comment>
<evidence type="ECO:0000313" key="2">
    <source>
        <dbReference type="Proteomes" id="UP000467700"/>
    </source>
</evidence>
<protein>
    <submittedName>
        <fullName evidence="1">Uncharacterized protein</fullName>
    </submittedName>
</protein>
<dbReference type="EMBL" id="CACVBS010000036">
    <property type="protein sequence ID" value="CAA7262432.1"/>
    <property type="molecule type" value="Genomic_DNA"/>
</dbReference>